<sequence length="86" mass="9536">MDVVTLFLGLSNEPELAGLLYLSLTHFIHSASMIKDDILLPQPHAISTSSVLHFLPPSITEFLGESFSLSQHAVHVLWLAVKDIVW</sequence>
<proteinExistence type="predicted"/>
<evidence type="ECO:0000313" key="1">
    <source>
        <dbReference type="EMBL" id="KAG1819695.1"/>
    </source>
</evidence>
<accession>A0A9P7EG14</accession>
<keyword evidence="2" id="KW-1185">Reference proteome</keyword>
<feature type="non-terminal residue" evidence="1">
    <location>
        <position position="86"/>
    </location>
</feature>
<dbReference type="Proteomes" id="UP000807769">
    <property type="component" value="Unassembled WGS sequence"/>
</dbReference>
<comment type="caution">
    <text evidence="1">The sequence shown here is derived from an EMBL/GenBank/DDBJ whole genome shotgun (WGS) entry which is preliminary data.</text>
</comment>
<reference evidence="1" key="1">
    <citation type="journal article" date="2020" name="New Phytol.">
        <title>Comparative genomics reveals dynamic genome evolution in host specialist ectomycorrhizal fungi.</title>
        <authorList>
            <person name="Lofgren L.A."/>
            <person name="Nguyen N.H."/>
            <person name="Vilgalys R."/>
            <person name="Ruytinx J."/>
            <person name="Liao H.L."/>
            <person name="Branco S."/>
            <person name="Kuo A."/>
            <person name="LaButti K."/>
            <person name="Lipzen A."/>
            <person name="Andreopoulos W."/>
            <person name="Pangilinan J."/>
            <person name="Riley R."/>
            <person name="Hundley H."/>
            <person name="Na H."/>
            <person name="Barry K."/>
            <person name="Grigoriev I.V."/>
            <person name="Stajich J.E."/>
            <person name="Kennedy P.G."/>
        </authorList>
    </citation>
    <scope>NUCLEOTIDE SEQUENCE</scope>
    <source>
        <strain evidence="1">MN1</strain>
    </source>
</reference>
<gene>
    <name evidence="1" type="ORF">BJ212DRAFT_1244804</name>
</gene>
<name>A0A9P7EG14_9AGAM</name>
<protein>
    <submittedName>
        <fullName evidence="1">Uncharacterized protein</fullName>
    </submittedName>
</protein>
<dbReference type="GeneID" id="64623656"/>
<dbReference type="OrthoDB" id="2677050at2759"/>
<organism evidence="1 2">
    <name type="scientific">Suillus subaureus</name>
    <dbReference type="NCBI Taxonomy" id="48587"/>
    <lineage>
        <taxon>Eukaryota</taxon>
        <taxon>Fungi</taxon>
        <taxon>Dikarya</taxon>
        <taxon>Basidiomycota</taxon>
        <taxon>Agaricomycotina</taxon>
        <taxon>Agaricomycetes</taxon>
        <taxon>Agaricomycetidae</taxon>
        <taxon>Boletales</taxon>
        <taxon>Suillineae</taxon>
        <taxon>Suillaceae</taxon>
        <taxon>Suillus</taxon>
    </lineage>
</organism>
<dbReference type="RefSeq" id="XP_041195230.1">
    <property type="nucleotide sequence ID" value="XM_041329639.1"/>
</dbReference>
<dbReference type="AlphaFoldDB" id="A0A9P7EG14"/>
<dbReference type="EMBL" id="JABBWG010000009">
    <property type="protein sequence ID" value="KAG1819695.1"/>
    <property type="molecule type" value="Genomic_DNA"/>
</dbReference>
<evidence type="ECO:0000313" key="2">
    <source>
        <dbReference type="Proteomes" id="UP000807769"/>
    </source>
</evidence>